<protein>
    <submittedName>
        <fullName evidence="6">Iron-sulfur cluster-binding protein</fullName>
    </submittedName>
</protein>
<dbReference type="InterPro" id="IPR037171">
    <property type="entry name" value="NagB/RpiA_transferase-like"/>
</dbReference>
<evidence type="ECO:0000256" key="3">
    <source>
        <dbReference type="ARBA" id="ARBA00023004"/>
    </source>
</evidence>
<evidence type="ECO:0000256" key="2">
    <source>
        <dbReference type="ARBA" id="ARBA00022723"/>
    </source>
</evidence>
<dbReference type="InterPro" id="IPR017900">
    <property type="entry name" value="4Fe4S_Fe_S_CS"/>
</dbReference>
<evidence type="ECO:0000313" key="6">
    <source>
        <dbReference type="EMBL" id="SHE57484.1"/>
    </source>
</evidence>
<dbReference type="Pfam" id="PF02754">
    <property type="entry name" value="CCG"/>
    <property type="match status" value="2"/>
</dbReference>
<proteinExistence type="predicted"/>
<dbReference type="PROSITE" id="PS00198">
    <property type="entry name" value="4FE4S_FER_1"/>
    <property type="match status" value="1"/>
</dbReference>
<keyword evidence="3" id="KW-0408">Iron</keyword>
<dbReference type="OrthoDB" id="5241828at2"/>
<dbReference type="NCBIfam" id="NF045670">
    <property type="entry name" value="quin_L_LdhH"/>
    <property type="match status" value="1"/>
</dbReference>
<dbReference type="PANTHER" id="PTHR47153">
    <property type="entry name" value="LACTATE UTILIZATION PROTEIN B"/>
    <property type="match status" value="1"/>
</dbReference>
<evidence type="ECO:0000256" key="1">
    <source>
        <dbReference type="ARBA" id="ARBA00022485"/>
    </source>
</evidence>
<dbReference type="AlphaFoldDB" id="A0A1M4ULD4"/>
<dbReference type="InterPro" id="IPR054704">
    <property type="entry name" value="Quin_L_LdhH-like"/>
</dbReference>
<keyword evidence="4" id="KW-0411">Iron-sulfur</keyword>
<sequence>MSKATLRQATREALANTSVRSALTRFADSYVISREQVYQHKNFEELRREVARIKQETVEHLEELAAQFAREATRRGATVFRAATAAEAREYIARLARAKGIKTIVKSKSMASEEIHLNDYLKEKDLDVVETDLGEWIIQLARQRPSHMVMPAIHMSRNEVAEVFRREIKQAVEPEISSMVQLARRELRRKFLSSWMGISGANIAVAETGTIVMVTNEGNGRLTTTLPPVHVIIVGLEKLVPRFKDIVPILEVLPRSATGQHITSYVTMITGAVPAIDPEGKYHEQKELHIILMDNGRTRMAADPVFKEAMQCVRCAACLNVCPVYQQLGGVYGDVYTGVIGTLLTAFFTNPQKAQVLQNLCIDCGRCRDYCSGNINLPALIGELRRRTVESKGAGYAEKIIFDKILPRRRLFHRFLKTASRLQKPFVRAGKIRHLPLFLSGLTSGRTLPALADVPFRDLIATPPRPKKKNGRVALFSGCLIDFVYPGIGKAVAGVLAAMGFELVHPEDQTCCGFPAKQVGLMDNFAELARQNIAAFMDIDAEHILTACPTCAEALKFLYPEILAGDREWSQRAREMAQKVVDFSSFVYAKKKELIPQLAPFRHKVTYHDSCHLKRYLRVTMEPRQLLKDAGADLVEMSRPDVCCGFGGSFTLKFPELSNSILDRKLESLLETGAEILALDCPGCRLQIEGGLDCRNLPVKVMHTAEVLARCLASDGRVQ</sequence>
<feature type="domain" description="4Fe-4S ferredoxin-type" evidence="5">
    <location>
        <begin position="352"/>
        <end position="380"/>
    </location>
</feature>
<name>A0A1M4ULD4_9FIRM</name>
<dbReference type="InterPro" id="IPR004017">
    <property type="entry name" value="Cys_rich_dom"/>
</dbReference>
<accession>A0A1M4ULD4</accession>
<reference evidence="7" key="1">
    <citation type="submission" date="2016-11" db="EMBL/GenBank/DDBJ databases">
        <authorList>
            <person name="Varghese N."/>
            <person name="Submissions S."/>
        </authorList>
    </citation>
    <scope>NUCLEOTIDE SEQUENCE [LARGE SCALE GENOMIC DNA]</scope>
    <source>
        <strain evidence="7">DSM 11792</strain>
    </source>
</reference>
<dbReference type="GO" id="GO:0051539">
    <property type="term" value="F:4 iron, 4 sulfur cluster binding"/>
    <property type="evidence" value="ECO:0007669"/>
    <property type="project" value="UniProtKB-KW"/>
</dbReference>
<dbReference type="SUPFAM" id="SSF54862">
    <property type="entry name" value="4Fe-4S ferredoxins"/>
    <property type="match status" value="1"/>
</dbReference>
<organism evidence="6 7">
    <name type="scientific">Desulfofundulus australicus DSM 11792</name>
    <dbReference type="NCBI Taxonomy" id="1121425"/>
    <lineage>
        <taxon>Bacteria</taxon>
        <taxon>Bacillati</taxon>
        <taxon>Bacillota</taxon>
        <taxon>Clostridia</taxon>
        <taxon>Eubacteriales</taxon>
        <taxon>Peptococcaceae</taxon>
        <taxon>Desulfofundulus</taxon>
    </lineage>
</organism>
<dbReference type="InterPro" id="IPR017896">
    <property type="entry name" value="4Fe4S_Fe-S-bd"/>
</dbReference>
<dbReference type="Proteomes" id="UP000184196">
    <property type="component" value="Unassembled WGS sequence"/>
</dbReference>
<dbReference type="Pfam" id="PF13183">
    <property type="entry name" value="Fer4_8"/>
    <property type="match status" value="1"/>
</dbReference>
<keyword evidence="1" id="KW-0004">4Fe-4S</keyword>
<dbReference type="InterPro" id="IPR003741">
    <property type="entry name" value="LUD_dom"/>
</dbReference>
<gene>
    <name evidence="6" type="ORF">SAMN02745218_00500</name>
</gene>
<feature type="domain" description="4Fe-4S ferredoxin-type" evidence="5">
    <location>
        <begin position="302"/>
        <end position="334"/>
    </location>
</feature>
<dbReference type="Gene3D" id="3.30.70.20">
    <property type="match status" value="1"/>
</dbReference>
<dbReference type="EMBL" id="FQUW01000007">
    <property type="protein sequence ID" value="SHE57484.1"/>
    <property type="molecule type" value="Genomic_DNA"/>
</dbReference>
<evidence type="ECO:0000313" key="7">
    <source>
        <dbReference type="Proteomes" id="UP000184196"/>
    </source>
</evidence>
<dbReference type="SUPFAM" id="SSF100950">
    <property type="entry name" value="NagB/RpiA/CoA transferase-like"/>
    <property type="match status" value="1"/>
</dbReference>
<evidence type="ECO:0000259" key="5">
    <source>
        <dbReference type="PROSITE" id="PS51379"/>
    </source>
</evidence>
<dbReference type="Pfam" id="PF02589">
    <property type="entry name" value="LUD_dom"/>
    <property type="match status" value="1"/>
</dbReference>
<dbReference type="GO" id="GO:0006089">
    <property type="term" value="P:lactate metabolic process"/>
    <property type="evidence" value="ECO:0007669"/>
    <property type="project" value="InterPro"/>
</dbReference>
<keyword evidence="7" id="KW-1185">Reference proteome</keyword>
<dbReference type="PANTHER" id="PTHR47153:SF2">
    <property type="entry name" value="LACTATE UTILIZATION PROTEIN B"/>
    <property type="match status" value="1"/>
</dbReference>
<dbReference type="Gene3D" id="3.40.50.10420">
    <property type="entry name" value="NagB/RpiA/CoA transferase-like"/>
    <property type="match status" value="1"/>
</dbReference>
<dbReference type="RefSeq" id="WP_073162963.1">
    <property type="nucleotide sequence ID" value="NZ_FQUW01000007.1"/>
</dbReference>
<dbReference type="GO" id="GO:0016491">
    <property type="term" value="F:oxidoreductase activity"/>
    <property type="evidence" value="ECO:0007669"/>
    <property type="project" value="UniProtKB-ARBA"/>
</dbReference>
<keyword evidence="2" id="KW-0479">Metal-binding</keyword>
<dbReference type="GO" id="GO:0046872">
    <property type="term" value="F:metal ion binding"/>
    <property type="evidence" value="ECO:0007669"/>
    <property type="project" value="UniProtKB-KW"/>
</dbReference>
<dbReference type="InterPro" id="IPR024185">
    <property type="entry name" value="FTHF_cligase-like_sf"/>
</dbReference>
<evidence type="ECO:0000256" key="4">
    <source>
        <dbReference type="ARBA" id="ARBA00023014"/>
    </source>
</evidence>
<dbReference type="PROSITE" id="PS51379">
    <property type="entry name" value="4FE4S_FER_2"/>
    <property type="match status" value="2"/>
</dbReference>
<dbReference type="InterPro" id="IPR004452">
    <property type="entry name" value="LutB/LldF"/>
</dbReference>